<dbReference type="STRING" id="1122188.SAMN02745674_00396"/>
<proteinExistence type="predicted"/>
<keyword evidence="2" id="KW-1185">Reference proteome</keyword>
<name>A0A1T4MFD5_9GAMM</name>
<dbReference type="EMBL" id="FUXP01000001">
    <property type="protein sequence ID" value="SJZ65498.1"/>
    <property type="molecule type" value="Genomic_DNA"/>
</dbReference>
<organism evidence="1 2">
    <name type="scientific">Lysobacter spongiicola DSM 21749</name>
    <dbReference type="NCBI Taxonomy" id="1122188"/>
    <lineage>
        <taxon>Bacteria</taxon>
        <taxon>Pseudomonadati</taxon>
        <taxon>Pseudomonadota</taxon>
        <taxon>Gammaproteobacteria</taxon>
        <taxon>Lysobacterales</taxon>
        <taxon>Lysobacteraceae</taxon>
        <taxon>Novilysobacter</taxon>
    </lineage>
</organism>
<dbReference type="AlphaFoldDB" id="A0A1T4MFD5"/>
<dbReference type="Pfam" id="PF11159">
    <property type="entry name" value="DUF2939"/>
    <property type="match status" value="1"/>
</dbReference>
<sequence length="180" mass="19234">MKKLLALCILALLLLVGYVAAGPFMAYNGIRNAVEAQDTAALARHVDFPVLRRNLKAQVDDFLVRRAGTDVQSNLLGAFALRVASGVAGGAVDTIVTPAGLGALMEGRSALHRITGGGVTDNTYEHAPPDNPLAEPEYGFESTSRFTATVTDAQGQPVEFVLTRYGLQWKLTDIRLPLGR</sequence>
<reference evidence="1 2" key="1">
    <citation type="submission" date="2017-02" db="EMBL/GenBank/DDBJ databases">
        <authorList>
            <person name="Peterson S.W."/>
        </authorList>
    </citation>
    <scope>NUCLEOTIDE SEQUENCE [LARGE SCALE GENOMIC DNA]</scope>
    <source>
        <strain evidence="1 2">DSM 21749</strain>
    </source>
</reference>
<dbReference type="InterPro" id="IPR021330">
    <property type="entry name" value="DUF2939"/>
</dbReference>
<dbReference type="OrthoDB" id="5739641at2"/>
<protein>
    <recommendedName>
        <fullName evidence="3">DUF2939 domain-containing protein</fullName>
    </recommendedName>
</protein>
<evidence type="ECO:0008006" key="3">
    <source>
        <dbReference type="Google" id="ProtNLM"/>
    </source>
</evidence>
<dbReference type="Proteomes" id="UP000190061">
    <property type="component" value="Unassembled WGS sequence"/>
</dbReference>
<evidence type="ECO:0000313" key="2">
    <source>
        <dbReference type="Proteomes" id="UP000190061"/>
    </source>
</evidence>
<dbReference type="RefSeq" id="WP_078757009.1">
    <property type="nucleotide sequence ID" value="NZ_FUXP01000001.1"/>
</dbReference>
<gene>
    <name evidence="1" type="ORF">SAMN02745674_00396</name>
</gene>
<evidence type="ECO:0000313" key="1">
    <source>
        <dbReference type="EMBL" id="SJZ65498.1"/>
    </source>
</evidence>
<accession>A0A1T4MFD5</accession>